<evidence type="ECO:0000313" key="11">
    <source>
        <dbReference type="EMBL" id="ACY16342.1"/>
    </source>
</evidence>
<dbReference type="SUPFAM" id="SSF56104">
    <property type="entry name" value="SAICAR synthase-like"/>
    <property type="match status" value="1"/>
</dbReference>
<organism evidence="11 12">
    <name type="scientific">Haliangium ochraceum (strain DSM 14365 / JCM 11303 / SMP-2)</name>
    <dbReference type="NCBI Taxonomy" id="502025"/>
    <lineage>
        <taxon>Bacteria</taxon>
        <taxon>Pseudomonadati</taxon>
        <taxon>Myxococcota</taxon>
        <taxon>Polyangia</taxon>
        <taxon>Haliangiales</taxon>
        <taxon>Kofleriaceae</taxon>
        <taxon>Haliangium</taxon>
    </lineage>
</organism>
<comment type="pathway">
    <text evidence="1 8">Purine metabolism; IMP biosynthesis via de novo pathway; 5-amino-1-(5-phospho-D-ribosyl)imidazole-4-carboxamide from 5-amino-1-(5-phospho-D-ribosyl)imidazole-4-carboxylate: step 1/2.</text>
</comment>
<dbReference type="KEGG" id="hoh:Hoch_3843"/>
<evidence type="ECO:0000256" key="3">
    <source>
        <dbReference type="ARBA" id="ARBA00022598"/>
    </source>
</evidence>
<dbReference type="GO" id="GO:0004639">
    <property type="term" value="F:phosphoribosylaminoimidazolesuccinocarboxamide synthase activity"/>
    <property type="evidence" value="ECO:0007669"/>
    <property type="project" value="UniProtKB-UniRule"/>
</dbReference>
<dbReference type="STRING" id="502025.Hoch_3843"/>
<dbReference type="Gene3D" id="3.30.470.20">
    <property type="entry name" value="ATP-grasp fold, B domain"/>
    <property type="match status" value="1"/>
</dbReference>
<keyword evidence="12" id="KW-1185">Reference proteome</keyword>
<dbReference type="Gene3D" id="3.30.200.20">
    <property type="entry name" value="Phosphorylase Kinase, domain 1"/>
    <property type="match status" value="1"/>
</dbReference>
<dbReference type="CDD" id="cd01414">
    <property type="entry name" value="SAICAR_synt_Sc"/>
    <property type="match status" value="1"/>
</dbReference>
<proteinExistence type="inferred from homology"/>
<dbReference type="PANTHER" id="PTHR43700">
    <property type="entry name" value="PHOSPHORIBOSYLAMINOIMIDAZOLE-SUCCINOCARBOXAMIDE SYNTHASE"/>
    <property type="match status" value="1"/>
</dbReference>
<dbReference type="NCBIfam" id="NF009251">
    <property type="entry name" value="PRK12607.1"/>
    <property type="match status" value="1"/>
</dbReference>
<dbReference type="GO" id="GO:0005737">
    <property type="term" value="C:cytoplasm"/>
    <property type="evidence" value="ECO:0007669"/>
    <property type="project" value="TreeGrafter"/>
</dbReference>
<evidence type="ECO:0000313" key="12">
    <source>
        <dbReference type="Proteomes" id="UP000001880"/>
    </source>
</evidence>
<feature type="region of interest" description="Disordered" evidence="9">
    <location>
        <begin position="308"/>
        <end position="331"/>
    </location>
</feature>
<dbReference type="HAMAP" id="MF_00137">
    <property type="entry name" value="SAICAR_synth"/>
    <property type="match status" value="1"/>
</dbReference>
<dbReference type="UniPathway" id="UPA00074">
    <property type="reaction ID" value="UER00131"/>
</dbReference>
<keyword evidence="5 8" id="KW-0658">Purine biosynthesis</keyword>
<evidence type="ECO:0000256" key="4">
    <source>
        <dbReference type="ARBA" id="ARBA00022741"/>
    </source>
</evidence>
<name>D0LZ80_HALO1</name>
<dbReference type="AlphaFoldDB" id="D0LZ80"/>
<dbReference type="EMBL" id="CP001804">
    <property type="protein sequence ID" value="ACY16342.1"/>
    <property type="molecule type" value="Genomic_DNA"/>
</dbReference>
<evidence type="ECO:0000256" key="1">
    <source>
        <dbReference type="ARBA" id="ARBA00004672"/>
    </source>
</evidence>
<dbReference type="eggNOG" id="COG0152">
    <property type="taxonomic scope" value="Bacteria"/>
</dbReference>
<evidence type="ECO:0000256" key="2">
    <source>
        <dbReference type="ARBA" id="ARBA00010190"/>
    </source>
</evidence>
<keyword evidence="4 8" id="KW-0547">Nucleotide-binding</keyword>
<evidence type="ECO:0000256" key="6">
    <source>
        <dbReference type="ARBA" id="ARBA00022840"/>
    </source>
</evidence>
<dbReference type="GO" id="GO:0005524">
    <property type="term" value="F:ATP binding"/>
    <property type="evidence" value="ECO:0007669"/>
    <property type="project" value="UniProtKB-KW"/>
</dbReference>
<evidence type="ECO:0000256" key="8">
    <source>
        <dbReference type="HAMAP-Rule" id="MF_00137"/>
    </source>
</evidence>
<dbReference type="EC" id="6.3.2.6" evidence="8"/>
<keyword evidence="3 8" id="KW-0436">Ligase</keyword>
<dbReference type="HOGENOM" id="CLU_045637_0_1_7"/>
<evidence type="ECO:0000256" key="9">
    <source>
        <dbReference type="SAM" id="MobiDB-lite"/>
    </source>
</evidence>
<dbReference type="Proteomes" id="UP000001880">
    <property type="component" value="Chromosome"/>
</dbReference>
<dbReference type="Pfam" id="PF01259">
    <property type="entry name" value="SAICAR_synt"/>
    <property type="match status" value="1"/>
</dbReference>
<sequence>MTADSRDALLREQLAHTLERTDFPALGEKHPGKVRDSYVRGDQRTIVVTDRLSAFDRVLGTIPYKGQVLNQLAAYWFEETADIAPNHVVRVPDPNVMVVREVTPLRAEFVVRSYLTGVTSTSIWRAYESGARTFCGHALPEGMHKNQPLPEPILTPSTKAPQGEHDISVSREELLASGVITEEHFDRAGEIAMKLFAFGQQRAAERGLILADTKYEMGVAKNAAGEDEILVIDEIHTPDSSRYWHAEDFETRVKAGQEPRSLDKEYVRRWLAEERDYRGDGEPPTLPDEVRLEAARRYIATYELVTGQPFAPDPAPPAQRIAQTLAAASQE</sequence>
<evidence type="ECO:0000256" key="7">
    <source>
        <dbReference type="ARBA" id="ARBA00048475"/>
    </source>
</evidence>
<feature type="domain" description="SAICAR synthetase/ADE2 N-terminal" evidence="10">
    <location>
        <begin position="30"/>
        <end position="277"/>
    </location>
</feature>
<comment type="catalytic activity">
    <reaction evidence="7 8">
        <text>5-amino-1-(5-phospho-D-ribosyl)imidazole-4-carboxylate + L-aspartate + ATP = (2S)-2-[5-amino-1-(5-phospho-beta-D-ribosyl)imidazole-4-carboxamido]succinate + ADP + phosphate + 2 H(+)</text>
        <dbReference type="Rhea" id="RHEA:22628"/>
        <dbReference type="ChEBI" id="CHEBI:15378"/>
        <dbReference type="ChEBI" id="CHEBI:29991"/>
        <dbReference type="ChEBI" id="CHEBI:30616"/>
        <dbReference type="ChEBI" id="CHEBI:43474"/>
        <dbReference type="ChEBI" id="CHEBI:58443"/>
        <dbReference type="ChEBI" id="CHEBI:77657"/>
        <dbReference type="ChEBI" id="CHEBI:456216"/>
        <dbReference type="EC" id="6.3.2.6"/>
    </reaction>
</comment>
<evidence type="ECO:0000259" key="10">
    <source>
        <dbReference type="Pfam" id="PF01259"/>
    </source>
</evidence>
<reference evidence="11 12" key="1">
    <citation type="journal article" date="2010" name="Stand. Genomic Sci.">
        <title>Complete genome sequence of Haliangium ochraceum type strain (SMP-2).</title>
        <authorList>
            <consortium name="US DOE Joint Genome Institute (JGI-PGF)"/>
            <person name="Ivanova N."/>
            <person name="Daum C."/>
            <person name="Lang E."/>
            <person name="Abt B."/>
            <person name="Kopitz M."/>
            <person name="Saunders E."/>
            <person name="Lapidus A."/>
            <person name="Lucas S."/>
            <person name="Glavina Del Rio T."/>
            <person name="Nolan M."/>
            <person name="Tice H."/>
            <person name="Copeland A."/>
            <person name="Cheng J.F."/>
            <person name="Chen F."/>
            <person name="Bruce D."/>
            <person name="Goodwin L."/>
            <person name="Pitluck S."/>
            <person name="Mavromatis K."/>
            <person name="Pati A."/>
            <person name="Mikhailova N."/>
            <person name="Chen A."/>
            <person name="Palaniappan K."/>
            <person name="Land M."/>
            <person name="Hauser L."/>
            <person name="Chang Y.J."/>
            <person name="Jeffries C.D."/>
            <person name="Detter J.C."/>
            <person name="Brettin T."/>
            <person name="Rohde M."/>
            <person name="Goker M."/>
            <person name="Bristow J."/>
            <person name="Markowitz V."/>
            <person name="Eisen J.A."/>
            <person name="Hugenholtz P."/>
            <person name="Kyrpides N.C."/>
            <person name="Klenk H.P."/>
        </authorList>
    </citation>
    <scope>NUCLEOTIDE SEQUENCE [LARGE SCALE GENOMIC DNA]</scope>
    <source>
        <strain evidence="12">DSM 14365 / CIP 107738 / JCM 11303 / AJ 13395 / SMP-2</strain>
    </source>
</reference>
<accession>D0LZ80</accession>
<dbReference type="PANTHER" id="PTHR43700:SF1">
    <property type="entry name" value="PHOSPHORIBOSYLAMINOIMIDAZOLE-SUCCINOCARBOXAMIDE SYNTHASE"/>
    <property type="match status" value="1"/>
</dbReference>
<dbReference type="InterPro" id="IPR028923">
    <property type="entry name" value="SAICAR_synt/ADE2_N"/>
</dbReference>
<gene>
    <name evidence="8" type="primary">purC</name>
    <name evidence="11" type="ordered locus">Hoch_3843</name>
</gene>
<dbReference type="OrthoDB" id="9801549at2"/>
<keyword evidence="6 8" id="KW-0067">ATP-binding</keyword>
<protein>
    <recommendedName>
        <fullName evidence="8">Phosphoribosylaminoimidazole-succinocarboxamide synthase</fullName>
        <ecNumber evidence="8">6.3.2.6</ecNumber>
    </recommendedName>
    <alternativeName>
        <fullName evidence="8">SAICAR synthetase</fullName>
    </alternativeName>
</protein>
<comment type="similarity">
    <text evidence="2 8">Belongs to the SAICAR synthetase family.</text>
</comment>
<evidence type="ECO:0000256" key="5">
    <source>
        <dbReference type="ARBA" id="ARBA00022755"/>
    </source>
</evidence>
<dbReference type="RefSeq" id="WP_012828941.1">
    <property type="nucleotide sequence ID" value="NC_013440.1"/>
</dbReference>
<dbReference type="GO" id="GO:0006189">
    <property type="term" value="P:'de novo' IMP biosynthetic process"/>
    <property type="evidence" value="ECO:0007669"/>
    <property type="project" value="UniProtKB-UniRule"/>
</dbReference>